<dbReference type="InterPro" id="IPR028350">
    <property type="entry name" value="DNAC/IstB-like"/>
</dbReference>
<reference evidence="6 8" key="2">
    <citation type="submission" date="2020-07" db="EMBL/GenBank/DDBJ databases">
        <title>Complete genome sequence analysis of Acidithiobacillus ferrivorans XJFY6S-08 reveals extreme environmental adaptation to alpine acid mine drainage.</title>
        <authorList>
            <person name="Yan L."/>
            <person name="Ni Y."/>
        </authorList>
    </citation>
    <scope>NUCLEOTIDE SEQUENCE [LARGE SCALE GENOMIC DNA]</scope>
    <source>
        <strain evidence="6 8">XJFY6S-08</strain>
    </source>
</reference>
<protein>
    <submittedName>
        <fullName evidence="5">AAA family ATPase</fullName>
    </submittedName>
    <submittedName>
        <fullName evidence="6">ATP-binding protein</fullName>
    </submittedName>
</protein>
<evidence type="ECO:0000256" key="1">
    <source>
        <dbReference type="ARBA" id="ARBA00008059"/>
    </source>
</evidence>
<dbReference type="CDD" id="cd00009">
    <property type="entry name" value="AAA"/>
    <property type="match status" value="1"/>
</dbReference>
<sequence>MLQQPTLNALRQLNLHAMADALDEQSRLPQIQDLSFEERLGLLLDRELCARDQRRLTRLLKLAHLKQNACVEDIDYRGSRGLDRSKVMALIQNTWIRQGHNLLITGATGTGKTWLGCALGHQACRQGLSVRYLRLPRLFEELRIRHGDGSFGRYLNTLAKVDLIILDDWGLAPMNGEDVRDLLEIIDDRVNQRATLITSQLPVNHWHEYLGEPTVADAVLDRLLQSAHRLDLKGDSLRRHRDAHEIPKVDPS</sequence>
<dbReference type="RefSeq" id="WP_065414463.1">
    <property type="nucleotide sequence ID" value="NZ_CP059488.1"/>
</dbReference>
<dbReference type="Proteomes" id="UP000093129">
    <property type="component" value="Unassembled WGS sequence"/>
</dbReference>
<dbReference type="PANTHER" id="PTHR30050">
    <property type="entry name" value="CHROMOSOMAL REPLICATION INITIATOR PROTEIN DNAA"/>
    <property type="match status" value="1"/>
</dbReference>
<gene>
    <name evidence="5" type="ORF">BBC27_05000</name>
    <name evidence="6" type="ORF">H2515_05055</name>
</gene>
<dbReference type="PANTHER" id="PTHR30050:SF4">
    <property type="entry name" value="ATP-BINDING PROTEIN RV3427C IN INSERTION SEQUENCE-RELATED"/>
    <property type="match status" value="1"/>
</dbReference>
<dbReference type="Pfam" id="PF01695">
    <property type="entry name" value="IstB_IS21"/>
    <property type="match status" value="1"/>
</dbReference>
<dbReference type="InterPro" id="IPR027417">
    <property type="entry name" value="P-loop_NTPase"/>
</dbReference>
<evidence type="ECO:0000313" key="5">
    <source>
        <dbReference type="EMBL" id="OCB01257.1"/>
    </source>
</evidence>
<dbReference type="PIRSF" id="PIRSF003073">
    <property type="entry name" value="DNAC_TnpB_IstB"/>
    <property type="match status" value="1"/>
</dbReference>
<evidence type="ECO:0000259" key="4">
    <source>
        <dbReference type="SMART" id="SM00382"/>
    </source>
</evidence>
<dbReference type="SUPFAM" id="SSF52540">
    <property type="entry name" value="P-loop containing nucleoside triphosphate hydrolases"/>
    <property type="match status" value="1"/>
</dbReference>
<organism evidence="5 7">
    <name type="scientific">Acidithiobacillus ferrivorans</name>
    <dbReference type="NCBI Taxonomy" id="160808"/>
    <lineage>
        <taxon>Bacteria</taxon>
        <taxon>Pseudomonadati</taxon>
        <taxon>Pseudomonadota</taxon>
        <taxon>Acidithiobacillia</taxon>
        <taxon>Acidithiobacillales</taxon>
        <taxon>Acidithiobacillaceae</taxon>
        <taxon>Acidithiobacillus</taxon>
    </lineage>
</organism>
<dbReference type="SMART" id="SM00382">
    <property type="entry name" value="AAA"/>
    <property type="match status" value="1"/>
</dbReference>
<dbReference type="GO" id="GO:0006260">
    <property type="term" value="P:DNA replication"/>
    <property type="evidence" value="ECO:0007669"/>
    <property type="project" value="TreeGrafter"/>
</dbReference>
<dbReference type="NCBIfam" id="NF038214">
    <property type="entry name" value="IS21_help_AAA"/>
    <property type="match status" value="1"/>
</dbReference>
<keyword evidence="3 6" id="KW-0067">ATP-binding</keyword>
<proteinExistence type="inferred from homology"/>
<reference evidence="5 7" key="1">
    <citation type="submission" date="2016-07" db="EMBL/GenBank/DDBJ databases">
        <title>Draft genome of a psychrotolerant acidophile Acidithiobacillus ferrivorans strain YL15.</title>
        <authorList>
            <person name="Peng T."/>
            <person name="Ma L."/>
            <person name="Nan M."/>
            <person name="An N."/>
            <person name="Wang M."/>
            <person name="Qiu G."/>
            <person name="Zeng W."/>
        </authorList>
    </citation>
    <scope>NUCLEOTIDE SEQUENCE [LARGE SCALE GENOMIC DNA]</scope>
    <source>
        <strain evidence="5 7">YL15</strain>
    </source>
</reference>
<dbReference type="GO" id="GO:0005524">
    <property type="term" value="F:ATP binding"/>
    <property type="evidence" value="ECO:0007669"/>
    <property type="project" value="UniProtKB-KW"/>
</dbReference>
<dbReference type="Proteomes" id="UP000595420">
    <property type="component" value="Chromosome"/>
</dbReference>
<dbReference type="InterPro" id="IPR003593">
    <property type="entry name" value="AAA+_ATPase"/>
</dbReference>
<accession>A0A1B9BU69</accession>
<dbReference type="Gene3D" id="3.40.50.300">
    <property type="entry name" value="P-loop containing nucleotide triphosphate hydrolases"/>
    <property type="match status" value="1"/>
</dbReference>
<evidence type="ECO:0000256" key="2">
    <source>
        <dbReference type="ARBA" id="ARBA00022741"/>
    </source>
</evidence>
<feature type="domain" description="AAA+ ATPase" evidence="4">
    <location>
        <begin position="98"/>
        <end position="251"/>
    </location>
</feature>
<dbReference type="AlphaFoldDB" id="A0A1B9BU69"/>
<comment type="similarity">
    <text evidence="1">Belongs to the IS21/IS1162 putative ATP-binding protein family.</text>
</comment>
<name>A0A1B9BU69_9PROT</name>
<dbReference type="InterPro" id="IPR047661">
    <property type="entry name" value="IstB"/>
</dbReference>
<evidence type="ECO:0000313" key="8">
    <source>
        <dbReference type="Proteomes" id="UP000595420"/>
    </source>
</evidence>
<evidence type="ECO:0000256" key="3">
    <source>
        <dbReference type="ARBA" id="ARBA00022840"/>
    </source>
</evidence>
<dbReference type="InterPro" id="IPR002611">
    <property type="entry name" value="IstB_ATP-bd"/>
</dbReference>
<evidence type="ECO:0000313" key="7">
    <source>
        <dbReference type="Proteomes" id="UP000093129"/>
    </source>
</evidence>
<dbReference type="EMBL" id="MASQ01000188">
    <property type="protein sequence ID" value="OCB01257.1"/>
    <property type="molecule type" value="Genomic_DNA"/>
</dbReference>
<evidence type="ECO:0000313" key="6">
    <source>
        <dbReference type="EMBL" id="QQD73626.1"/>
    </source>
</evidence>
<dbReference type="EMBL" id="CP059488">
    <property type="protein sequence ID" value="QQD73626.1"/>
    <property type="molecule type" value="Genomic_DNA"/>
</dbReference>
<keyword evidence="2" id="KW-0547">Nucleotide-binding</keyword>